<gene>
    <name evidence="1" type="ORF">HNQ79_005125</name>
</gene>
<organism evidence="1 2">
    <name type="scientific">Streptomyces candidus</name>
    <dbReference type="NCBI Taxonomy" id="67283"/>
    <lineage>
        <taxon>Bacteria</taxon>
        <taxon>Bacillati</taxon>
        <taxon>Actinomycetota</taxon>
        <taxon>Actinomycetes</taxon>
        <taxon>Kitasatosporales</taxon>
        <taxon>Streptomycetaceae</taxon>
        <taxon>Streptomyces</taxon>
    </lineage>
</organism>
<protein>
    <submittedName>
        <fullName evidence="1">Uncharacterized protein</fullName>
    </submittedName>
</protein>
<evidence type="ECO:0000313" key="2">
    <source>
        <dbReference type="Proteomes" id="UP000540423"/>
    </source>
</evidence>
<keyword evidence="2" id="KW-1185">Reference proteome</keyword>
<comment type="caution">
    <text evidence="1">The sequence shown here is derived from an EMBL/GenBank/DDBJ whole genome shotgun (WGS) entry which is preliminary data.</text>
</comment>
<evidence type="ECO:0000313" key="1">
    <source>
        <dbReference type="EMBL" id="MBB6438613.1"/>
    </source>
</evidence>
<proteinExistence type="predicted"/>
<dbReference type="EMBL" id="JACHEM010000014">
    <property type="protein sequence ID" value="MBB6438613.1"/>
    <property type="molecule type" value="Genomic_DNA"/>
</dbReference>
<reference evidence="1 2" key="1">
    <citation type="submission" date="2020-08" db="EMBL/GenBank/DDBJ databases">
        <title>Genomic Encyclopedia of Type Strains, Phase IV (KMG-IV): sequencing the most valuable type-strain genomes for metagenomic binning, comparative biology and taxonomic classification.</title>
        <authorList>
            <person name="Goeker M."/>
        </authorList>
    </citation>
    <scope>NUCLEOTIDE SEQUENCE [LARGE SCALE GENOMIC DNA]</scope>
    <source>
        <strain evidence="1 2">DSM 40141</strain>
    </source>
</reference>
<dbReference type="Proteomes" id="UP000540423">
    <property type="component" value="Unassembled WGS sequence"/>
</dbReference>
<dbReference type="AlphaFoldDB" id="A0A7X0LRG4"/>
<name>A0A7X0LRG4_9ACTN</name>
<accession>A0A7X0LRG4</accession>
<sequence>MRDGNLVVRAALGGEEHPASTCESEAKGIARAAIAAMPE</sequence>